<proteinExistence type="predicted"/>
<protein>
    <submittedName>
        <fullName evidence="1">Uncharacterized protein</fullName>
    </submittedName>
</protein>
<gene>
    <name evidence="1" type="ORF">D0Y30_05855</name>
</gene>
<comment type="caution">
    <text evidence="1">The sequence shown here is derived from an EMBL/GenBank/DDBJ whole genome shotgun (WGS) entry which is preliminary data.</text>
</comment>
<dbReference type="RefSeq" id="WP_052799450.1">
    <property type="nucleotide sequence ID" value="NZ_CP148155.1"/>
</dbReference>
<dbReference type="EMBL" id="AACSUV010000008">
    <property type="protein sequence ID" value="EAL9779346.1"/>
    <property type="molecule type" value="Genomic_DNA"/>
</dbReference>
<accession>A0A5T2BF27</accession>
<organism evidence="1">
    <name type="scientific">Campylobacter jejuni</name>
    <dbReference type="NCBI Taxonomy" id="197"/>
    <lineage>
        <taxon>Bacteria</taxon>
        <taxon>Pseudomonadati</taxon>
        <taxon>Campylobacterota</taxon>
        <taxon>Epsilonproteobacteria</taxon>
        <taxon>Campylobacterales</taxon>
        <taxon>Campylobacteraceae</taxon>
        <taxon>Campylobacter</taxon>
    </lineage>
</organism>
<dbReference type="AlphaFoldDB" id="A0A5T2BF27"/>
<sequence>MKNILKLLNKREQKIFLENKNLISKLWKIIPESNKRPMEANDIINILKNENLPLNINSISKKFNIILKKNMRLKKYNSKSKFDGNQIIIEYKDEKEIPEQIGHIFQNFLSGIYFQYPPKYNLKTIDFYEEKAKNFAKCLNLLIPRYEIMNSLRKHFEIMNSLRKHFEIMNSLRKHFEIMNSLRKHTRQKNNLTEKQYLKNNKIQIENVKYDNNFYQAA</sequence>
<evidence type="ECO:0000313" key="1">
    <source>
        <dbReference type="EMBL" id="EAL9779346.1"/>
    </source>
</evidence>
<name>A0A5T2BF27_CAMJU</name>
<reference evidence="1" key="1">
    <citation type="submission" date="2018-08" db="EMBL/GenBank/DDBJ databases">
        <authorList>
            <consortium name="PulseNet: The National Subtyping Network for Foodborne Disease Surveillance"/>
            <person name="Tarr C.L."/>
            <person name="Trees E."/>
            <person name="Katz L.S."/>
            <person name="Carleton-Romer H.A."/>
            <person name="Stroika S."/>
            <person name="Kucerova Z."/>
            <person name="Roache K.F."/>
            <person name="Sabol A.L."/>
            <person name="Besser J."/>
            <person name="Gerner-Smidt P."/>
        </authorList>
    </citation>
    <scope>NUCLEOTIDE SEQUENCE</scope>
    <source>
        <strain evidence="1">PNUSAC005796</strain>
    </source>
</reference>